<name>A0A4Z2FM05_9TELE</name>
<dbReference type="EMBL" id="SRLO01001080">
    <property type="protein sequence ID" value="TNN41793.1"/>
    <property type="molecule type" value="Genomic_DNA"/>
</dbReference>
<keyword evidence="3" id="KW-1185">Reference proteome</keyword>
<protein>
    <submittedName>
        <fullName evidence="2">Uncharacterized protein</fullName>
    </submittedName>
</protein>
<organism evidence="2 3">
    <name type="scientific">Liparis tanakae</name>
    <name type="common">Tanaka's snailfish</name>
    <dbReference type="NCBI Taxonomy" id="230148"/>
    <lineage>
        <taxon>Eukaryota</taxon>
        <taxon>Metazoa</taxon>
        <taxon>Chordata</taxon>
        <taxon>Craniata</taxon>
        <taxon>Vertebrata</taxon>
        <taxon>Euteleostomi</taxon>
        <taxon>Actinopterygii</taxon>
        <taxon>Neopterygii</taxon>
        <taxon>Teleostei</taxon>
        <taxon>Neoteleostei</taxon>
        <taxon>Acanthomorphata</taxon>
        <taxon>Eupercaria</taxon>
        <taxon>Perciformes</taxon>
        <taxon>Cottioidei</taxon>
        <taxon>Cottales</taxon>
        <taxon>Liparidae</taxon>
        <taxon>Liparis</taxon>
    </lineage>
</organism>
<feature type="region of interest" description="Disordered" evidence="1">
    <location>
        <begin position="32"/>
        <end position="105"/>
    </location>
</feature>
<reference evidence="2 3" key="1">
    <citation type="submission" date="2019-03" db="EMBL/GenBank/DDBJ databases">
        <title>First draft genome of Liparis tanakae, snailfish: a comprehensive survey of snailfish specific genes.</title>
        <authorList>
            <person name="Kim W."/>
            <person name="Song I."/>
            <person name="Jeong J.-H."/>
            <person name="Kim D."/>
            <person name="Kim S."/>
            <person name="Ryu S."/>
            <person name="Song J.Y."/>
            <person name="Lee S.K."/>
        </authorList>
    </citation>
    <scope>NUCLEOTIDE SEQUENCE [LARGE SCALE GENOMIC DNA]</scope>
    <source>
        <tissue evidence="2">Muscle</tissue>
    </source>
</reference>
<accession>A0A4Z2FM05</accession>
<dbReference type="Proteomes" id="UP000314294">
    <property type="component" value="Unassembled WGS sequence"/>
</dbReference>
<sequence>MSYHNMNHYAEGPGDDLVMAELSVHREPPVYQEPFYQNYNPPAQNHYQELTYQPHAREQQQQQQHPAHLHHPQHQHTIQQLEPSVRHPPQPSAPSQGTEEVIDQSYSPPLPQQFIKIGLRCSKFFAHLICKGVRVLTRGGK</sequence>
<gene>
    <name evidence="2" type="ORF">EYF80_048038</name>
</gene>
<feature type="compositionally biased region" description="Polar residues" evidence="1">
    <location>
        <begin position="35"/>
        <end position="51"/>
    </location>
</feature>
<proteinExistence type="predicted"/>
<comment type="caution">
    <text evidence="2">The sequence shown here is derived from an EMBL/GenBank/DDBJ whole genome shotgun (WGS) entry which is preliminary data.</text>
</comment>
<evidence type="ECO:0000313" key="2">
    <source>
        <dbReference type="EMBL" id="TNN41793.1"/>
    </source>
</evidence>
<evidence type="ECO:0000313" key="3">
    <source>
        <dbReference type="Proteomes" id="UP000314294"/>
    </source>
</evidence>
<dbReference type="AlphaFoldDB" id="A0A4Z2FM05"/>
<evidence type="ECO:0000256" key="1">
    <source>
        <dbReference type="SAM" id="MobiDB-lite"/>
    </source>
</evidence>
<dbReference type="OrthoDB" id="565731at2759"/>